<feature type="non-terminal residue" evidence="7">
    <location>
        <position position="302"/>
    </location>
</feature>
<organism evidence="7">
    <name type="scientific">marine sediment metagenome</name>
    <dbReference type="NCBI Taxonomy" id="412755"/>
    <lineage>
        <taxon>unclassified sequences</taxon>
        <taxon>metagenomes</taxon>
        <taxon>ecological metagenomes</taxon>
    </lineage>
</organism>
<evidence type="ECO:0000313" key="7">
    <source>
        <dbReference type="EMBL" id="GAF80789.1"/>
    </source>
</evidence>
<dbReference type="AlphaFoldDB" id="X0SIE6"/>
<comment type="caution">
    <text evidence="7">The sequence shown here is derived from an EMBL/GenBank/DDBJ whole genome shotgun (WGS) entry which is preliminary data.</text>
</comment>
<evidence type="ECO:0000256" key="1">
    <source>
        <dbReference type="ARBA" id="ARBA00004651"/>
    </source>
</evidence>
<evidence type="ECO:0000256" key="3">
    <source>
        <dbReference type="ARBA" id="ARBA00022692"/>
    </source>
</evidence>
<name>X0SIE6_9ZZZZ</name>
<proteinExistence type="predicted"/>
<feature type="transmembrane region" description="Helical" evidence="6">
    <location>
        <begin position="21"/>
        <end position="39"/>
    </location>
</feature>
<dbReference type="EMBL" id="BARS01005927">
    <property type="protein sequence ID" value="GAF80789.1"/>
    <property type="molecule type" value="Genomic_DNA"/>
</dbReference>
<reference evidence="7" key="1">
    <citation type="journal article" date="2014" name="Front. Microbiol.">
        <title>High frequency of phylogenetically diverse reductive dehalogenase-homologous genes in deep subseafloor sedimentary metagenomes.</title>
        <authorList>
            <person name="Kawai M."/>
            <person name="Futagami T."/>
            <person name="Toyoda A."/>
            <person name="Takaki Y."/>
            <person name="Nishi S."/>
            <person name="Hori S."/>
            <person name="Arai W."/>
            <person name="Tsubouchi T."/>
            <person name="Morono Y."/>
            <person name="Uchiyama I."/>
            <person name="Ito T."/>
            <person name="Fujiyama A."/>
            <person name="Inagaki F."/>
            <person name="Takami H."/>
        </authorList>
    </citation>
    <scope>NUCLEOTIDE SEQUENCE</scope>
    <source>
        <strain evidence="7">Expedition CK06-06</strain>
    </source>
</reference>
<protein>
    <submittedName>
        <fullName evidence="7">Uncharacterized protein</fullName>
    </submittedName>
</protein>
<comment type="subcellular location">
    <subcellularLocation>
        <location evidence="1">Cell membrane</location>
        <topology evidence="1">Multi-pass membrane protein</topology>
    </subcellularLocation>
</comment>
<evidence type="ECO:0000256" key="6">
    <source>
        <dbReference type="SAM" id="Phobius"/>
    </source>
</evidence>
<dbReference type="InterPro" id="IPR051449">
    <property type="entry name" value="ABC-2_transporter_component"/>
</dbReference>
<keyword evidence="5 6" id="KW-0472">Membrane</keyword>
<gene>
    <name evidence="7" type="ORF">S01H1_11621</name>
</gene>
<dbReference type="PANTHER" id="PTHR30294:SF29">
    <property type="entry name" value="MULTIDRUG ABC TRANSPORTER PERMEASE YBHS-RELATED"/>
    <property type="match status" value="1"/>
</dbReference>
<sequence length="302" mass="34025">MALFKIIQKNLKLLIRSKSSALIIILGPLLVIFLVGIAFGNISKYSLNVGTYSTSYSDITNSFVEKLKEKEFRVQKIDSEEACIDQIKLGKLHTCIIFPPDLGVGSDKMNEIVFYVDYSKVNLIWMILETLSTKLQEQTSELSLDLTTNLLNKLEKTRIELDLKKPLLESIKTENQQIQAEFDKLDKDVANKISVFRSSTSEMRSYILQKVKSAQDTIPQITAKLDTLSTNCTSNDSSCMSSYTKNSINQKLGSINTLLYNIYSKIEDPSNTSETDWTKLTNLASEIDTTLNQILDSVSLIM</sequence>
<dbReference type="PANTHER" id="PTHR30294">
    <property type="entry name" value="MEMBRANE COMPONENT OF ABC TRANSPORTER YHHJ-RELATED"/>
    <property type="match status" value="1"/>
</dbReference>
<evidence type="ECO:0000256" key="2">
    <source>
        <dbReference type="ARBA" id="ARBA00022475"/>
    </source>
</evidence>
<keyword evidence="3 6" id="KW-0812">Transmembrane</keyword>
<keyword evidence="2" id="KW-1003">Cell membrane</keyword>
<keyword evidence="4 6" id="KW-1133">Transmembrane helix</keyword>
<evidence type="ECO:0000256" key="4">
    <source>
        <dbReference type="ARBA" id="ARBA00022989"/>
    </source>
</evidence>
<dbReference type="GO" id="GO:0005886">
    <property type="term" value="C:plasma membrane"/>
    <property type="evidence" value="ECO:0007669"/>
    <property type="project" value="UniProtKB-SubCell"/>
</dbReference>
<accession>X0SIE6</accession>
<evidence type="ECO:0000256" key="5">
    <source>
        <dbReference type="ARBA" id="ARBA00023136"/>
    </source>
</evidence>